<organism evidence="2 3">
    <name type="scientific">Chloebia gouldiae</name>
    <name type="common">Gouldian finch</name>
    <name type="synonym">Erythrura gouldiae</name>
    <dbReference type="NCBI Taxonomy" id="44316"/>
    <lineage>
        <taxon>Eukaryota</taxon>
        <taxon>Metazoa</taxon>
        <taxon>Chordata</taxon>
        <taxon>Craniata</taxon>
        <taxon>Vertebrata</taxon>
        <taxon>Euteleostomi</taxon>
        <taxon>Archelosauria</taxon>
        <taxon>Archosauria</taxon>
        <taxon>Dinosauria</taxon>
        <taxon>Saurischia</taxon>
        <taxon>Theropoda</taxon>
        <taxon>Coelurosauria</taxon>
        <taxon>Aves</taxon>
        <taxon>Neognathae</taxon>
        <taxon>Neoaves</taxon>
        <taxon>Telluraves</taxon>
        <taxon>Australaves</taxon>
        <taxon>Passeriformes</taxon>
        <taxon>Passeroidea</taxon>
        <taxon>Passeridae</taxon>
        <taxon>Chloebia</taxon>
    </lineage>
</organism>
<protein>
    <submittedName>
        <fullName evidence="2">Uncharacterized protein</fullName>
    </submittedName>
</protein>
<evidence type="ECO:0000313" key="2">
    <source>
        <dbReference type="EMBL" id="RLV63926.1"/>
    </source>
</evidence>
<dbReference type="EMBL" id="QUSF01001690">
    <property type="protein sequence ID" value="RLV63926.1"/>
    <property type="molecule type" value="Genomic_DNA"/>
</dbReference>
<dbReference type="OrthoDB" id="9945709at2759"/>
<comment type="caution">
    <text evidence="2">The sequence shown here is derived from an EMBL/GenBank/DDBJ whole genome shotgun (WGS) entry which is preliminary data.</text>
</comment>
<evidence type="ECO:0000313" key="3">
    <source>
        <dbReference type="Proteomes" id="UP000276834"/>
    </source>
</evidence>
<accession>A0A3L8Q9F1</accession>
<evidence type="ECO:0000256" key="1">
    <source>
        <dbReference type="SAM" id="MobiDB-lite"/>
    </source>
</evidence>
<gene>
    <name evidence="2" type="ORF">DV515_00017772</name>
</gene>
<sequence>MDGSGWERVLQMDTMDGSGWEKVLGDGHHGWEQVGEGPADGHEGWEQETTLAHAELPDTVEGVTKALKKHKDFTTTLELNLQKVQLVLQAGESLRRQCNIHSDRVAEAMEGLRVK</sequence>
<feature type="region of interest" description="Disordered" evidence="1">
    <location>
        <begin position="18"/>
        <end position="44"/>
    </location>
</feature>
<keyword evidence="3" id="KW-1185">Reference proteome</keyword>
<proteinExistence type="predicted"/>
<dbReference type="SUPFAM" id="SSF46966">
    <property type="entry name" value="Spectrin repeat"/>
    <property type="match status" value="1"/>
</dbReference>
<dbReference type="Gene3D" id="1.20.58.60">
    <property type="match status" value="1"/>
</dbReference>
<name>A0A3L8Q9F1_CHLGU</name>
<reference evidence="2 3" key="1">
    <citation type="journal article" date="2018" name="Proc. R. Soc. B">
        <title>A non-coding region near Follistatin controls head colour polymorphism in the Gouldian finch.</title>
        <authorList>
            <person name="Toomey M.B."/>
            <person name="Marques C.I."/>
            <person name="Andrade P."/>
            <person name="Araujo P.M."/>
            <person name="Sabatino S."/>
            <person name="Gazda M.A."/>
            <person name="Afonso S."/>
            <person name="Lopes R.J."/>
            <person name="Corbo J.C."/>
            <person name="Carneiro M."/>
        </authorList>
    </citation>
    <scope>NUCLEOTIDE SEQUENCE [LARGE SCALE GENOMIC DNA]</scope>
    <source>
        <strain evidence="2">Red01</strain>
        <tissue evidence="2">Muscle</tissue>
    </source>
</reference>
<dbReference type="AlphaFoldDB" id="A0A3L8Q9F1"/>
<dbReference type="Proteomes" id="UP000276834">
    <property type="component" value="Unassembled WGS sequence"/>
</dbReference>